<sequence length="205" mass="23264">MDTALVPLEVRIDQVRDDFKQKNTIKEFILNNGGRERGGLARFRTVEHRKKLSIFVSMKRIYENKWLFDMLRSTPIEGRILTLWAEEEVEVLRPREHVTPPKEPPVKTSSQATLKTPTISAQNDNVIHHQNPHPEPPTINIYPKVVVKVDTESLISRLGLGRARLYRPVSALTLPTPRAGPSAPSQESALQTDSEEEGRTFADVK</sequence>
<protein>
    <submittedName>
        <fullName evidence="2">Uncharacterized protein</fullName>
    </submittedName>
</protein>
<dbReference type="Proteomes" id="UP000276133">
    <property type="component" value="Unassembled WGS sequence"/>
</dbReference>
<dbReference type="OrthoDB" id="10197534at2759"/>
<proteinExistence type="predicted"/>
<evidence type="ECO:0000313" key="2">
    <source>
        <dbReference type="EMBL" id="RMZ98141.1"/>
    </source>
</evidence>
<name>A0A3M7PGB0_BRAPC</name>
<organism evidence="2 3">
    <name type="scientific">Brachionus plicatilis</name>
    <name type="common">Marine rotifer</name>
    <name type="synonym">Brachionus muelleri</name>
    <dbReference type="NCBI Taxonomy" id="10195"/>
    <lineage>
        <taxon>Eukaryota</taxon>
        <taxon>Metazoa</taxon>
        <taxon>Spiralia</taxon>
        <taxon>Gnathifera</taxon>
        <taxon>Rotifera</taxon>
        <taxon>Eurotatoria</taxon>
        <taxon>Monogononta</taxon>
        <taxon>Pseudotrocha</taxon>
        <taxon>Ploima</taxon>
        <taxon>Brachionidae</taxon>
        <taxon>Brachionus</taxon>
    </lineage>
</organism>
<feature type="region of interest" description="Disordered" evidence="1">
    <location>
        <begin position="173"/>
        <end position="205"/>
    </location>
</feature>
<gene>
    <name evidence="2" type="ORF">BpHYR1_045170</name>
</gene>
<accession>A0A3M7PGB0</accession>
<comment type="caution">
    <text evidence="2">The sequence shown here is derived from an EMBL/GenBank/DDBJ whole genome shotgun (WGS) entry which is preliminary data.</text>
</comment>
<evidence type="ECO:0000313" key="3">
    <source>
        <dbReference type="Proteomes" id="UP000276133"/>
    </source>
</evidence>
<dbReference type="AlphaFoldDB" id="A0A3M7PGB0"/>
<keyword evidence="3" id="KW-1185">Reference proteome</keyword>
<reference evidence="2 3" key="1">
    <citation type="journal article" date="2018" name="Sci. Rep.">
        <title>Genomic signatures of local adaptation to the degree of environmental predictability in rotifers.</title>
        <authorList>
            <person name="Franch-Gras L."/>
            <person name="Hahn C."/>
            <person name="Garcia-Roger E.M."/>
            <person name="Carmona M.J."/>
            <person name="Serra M."/>
            <person name="Gomez A."/>
        </authorList>
    </citation>
    <scope>NUCLEOTIDE SEQUENCE [LARGE SCALE GENOMIC DNA]</scope>
    <source>
        <strain evidence="2">HYR1</strain>
    </source>
</reference>
<feature type="compositionally biased region" description="Polar residues" evidence="1">
    <location>
        <begin position="183"/>
        <end position="192"/>
    </location>
</feature>
<evidence type="ECO:0000256" key="1">
    <source>
        <dbReference type="SAM" id="MobiDB-lite"/>
    </source>
</evidence>
<dbReference type="EMBL" id="REGN01010955">
    <property type="protein sequence ID" value="RMZ98141.1"/>
    <property type="molecule type" value="Genomic_DNA"/>
</dbReference>